<name>C4Z7G4_LACE2</name>
<dbReference type="AlphaFoldDB" id="C4Z7G4"/>
<dbReference type="KEGG" id="eel:EUBELI_20095"/>
<accession>C4Z7G4</accession>
<protein>
    <submittedName>
        <fullName evidence="1">Uncharacterized protein</fullName>
    </submittedName>
</protein>
<evidence type="ECO:0000313" key="2">
    <source>
        <dbReference type="Proteomes" id="UP000001476"/>
    </source>
</evidence>
<dbReference type="Proteomes" id="UP000001476">
    <property type="component" value="Plasmid pEubeli2"/>
</dbReference>
<dbReference type="EMBL" id="CP001106">
    <property type="protein sequence ID" value="ACR73242.1"/>
    <property type="molecule type" value="Genomic_DNA"/>
</dbReference>
<keyword evidence="2" id="KW-1185">Reference proteome</keyword>
<sequence>MASDRDGSRNYYEDFQLFTYGVSPGKTQYLKNYVKESGYNYAAVKVEPGSQYYMETYFAWSPDNYGGY</sequence>
<evidence type="ECO:0000313" key="1">
    <source>
        <dbReference type="EMBL" id="ACR73242.1"/>
    </source>
</evidence>
<keyword evidence="1" id="KW-0614">Plasmid</keyword>
<organism evidence="1 2">
    <name type="scientific">Lachnospira eligens (strain ATCC 27750 / DSM 3376 / VPI C15-48 / C15-B4)</name>
    <name type="common">Eubacterium eligens</name>
    <dbReference type="NCBI Taxonomy" id="515620"/>
    <lineage>
        <taxon>Bacteria</taxon>
        <taxon>Bacillati</taxon>
        <taxon>Bacillota</taxon>
        <taxon>Clostridia</taxon>
        <taxon>Lachnospirales</taxon>
        <taxon>Lachnospiraceae</taxon>
        <taxon>Lachnospira</taxon>
    </lineage>
</organism>
<geneLocation type="plasmid" evidence="2">
    <name>pEubeli2</name>
</geneLocation>
<gene>
    <name evidence="1" type="ordered locus">EUBELI_20095</name>
</gene>
<proteinExistence type="predicted"/>
<dbReference type="HOGENOM" id="CLU_2787641_0_0_9"/>
<reference evidence="1 2" key="1">
    <citation type="journal article" date="2009" name="Proc. Natl. Acad. Sci. U.S.A.">
        <title>Characterizing a model human gut microbiota composed of members of its two dominant bacterial phyla.</title>
        <authorList>
            <person name="Mahowald M.A."/>
            <person name="Rey F.E."/>
            <person name="Seedorf H."/>
            <person name="Turnbaugh P.J."/>
            <person name="Fulton R.S."/>
            <person name="Wollam A."/>
            <person name="Shah N."/>
            <person name="Wang C."/>
            <person name="Magrini V."/>
            <person name="Wilson R.K."/>
            <person name="Cantarel B.L."/>
            <person name="Coutinho P.M."/>
            <person name="Henrissat B."/>
            <person name="Crock L.W."/>
            <person name="Russell A."/>
            <person name="Verberkmoes N.C."/>
            <person name="Hettich R.L."/>
            <person name="Gordon J.I."/>
        </authorList>
    </citation>
    <scope>NUCLEOTIDE SEQUENCE [LARGE SCALE GENOMIC DNA]</scope>
    <source>
        <strain evidence="2">ATCC 27750 / DSM 3376 / VPI C15-48 / C15-B4</strain>
        <plasmid evidence="1">unnamed</plasmid>
    </source>
</reference>